<keyword evidence="2" id="KW-1185">Reference proteome</keyword>
<name>A0A3L6TN79_PANMI</name>
<comment type="caution">
    <text evidence="1">The sequence shown here is derived from an EMBL/GenBank/DDBJ whole genome shotgun (WGS) entry which is preliminary data.</text>
</comment>
<dbReference type="AlphaFoldDB" id="A0A3L6TN79"/>
<reference evidence="2" key="1">
    <citation type="journal article" date="2019" name="Nat. Commun.">
        <title>The genome of broomcorn millet.</title>
        <authorList>
            <person name="Zou C."/>
            <person name="Miki D."/>
            <person name="Li D."/>
            <person name="Tang Q."/>
            <person name="Xiao L."/>
            <person name="Rajput S."/>
            <person name="Deng P."/>
            <person name="Jia W."/>
            <person name="Huang R."/>
            <person name="Zhang M."/>
            <person name="Sun Y."/>
            <person name="Hu J."/>
            <person name="Fu X."/>
            <person name="Schnable P.S."/>
            <person name="Li F."/>
            <person name="Zhang H."/>
            <person name="Feng B."/>
            <person name="Zhu X."/>
            <person name="Liu R."/>
            <person name="Schnable J.C."/>
            <person name="Zhu J.-K."/>
            <person name="Zhang H."/>
        </authorList>
    </citation>
    <scope>NUCLEOTIDE SEQUENCE [LARGE SCALE GENOMIC DNA]</scope>
</reference>
<protein>
    <submittedName>
        <fullName evidence="1">Uncharacterized protein</fullName>
    </submittedName>
</protein>
<sequence length="161" mass="17150">MLVEAAGVEVVEGDKTEDLAMVQAMVQALALGTVRLVGMGLMVERMLREAVKVVEEEVDKMVGPVMALVLAPGMVKRVGTGPMAEGMPRVVVKVAAVVGKVVQAAADTGMAQEVVLDLLVVVVDTHKPSKLLQKCNYVANILTSLYYGSCVDVLDTYSYKK</sequence>
<gene>
    <name evidence="1" type="ORF">C2845_PM01G40990</name>
</gene>
<dbReference type="OrthoDB" id="10656504at2759"/>
<evidence type="ECO:0000313" key="2">
    <source>
        <dbReference type="Proteomes" id="UP000275267"/>
    </source>
</evidence>
<dbReference type="EMBL" id="PQIB02000001">
    <property type="protein sequence ID" value="RLN40344.1"/>
    <property type="molecule type" value="Genomic_DNA"/>
</dbReference>
<organism evidence="1 2">
    <name type="scientific">Panicum miliaceum</name>
    <name type="common">Proso millet</name>
    <name type="synonym">Broomcorn millet</name>
    <dbReference type="NCBI Taxonomy" id="4540"/>
    <lineage>
        <taxon>Eukaryota</taxon>
        <taxon>Viridiplantae</taxon>
        <taxon>Streptophyta</taxon>
        <taxon>Embryophyta</taxon>
        <taxon>Tracheophyta</taxon>
        <taxon>Spermatophyta</taxon>
        <taxon>Magnoliopsida</taxon>
        <taxon>Liliopsida</taxon>
        <taxon>Poales</taxon>
        <taxon>Poaceae</taxon>
        <taxon>PACMAD clade</taxon>
        <taxon>Panicoideae</taxon>
        <taxon>Panicodae</taxon>
        <taxon>Paniceae</taxon>
        <taxon>Panicinae</taxon>
        <taxon>Panicum</taxon>
        <taxon>Panicum sect. Panicum</taxon>
    </lineage>
</organism>
<evidence type="ECO:0000313" key="1">
    <source>
        <dbReference type="EMBL" id="RLN40344.1"/>
    </source>
</evidence>
<proteinExistence type="predicted"/>
<accession>A0A3L6TN79</accession>
<dbReference type="Proteomes" id="UP000275267">
    <property type="component" value="Unassembled WGS sequence"/>
</dbReference>